<evidence type="ECO:0000313" key="3">
    <source>
        <dbReference type="EMBL" id="RMV15815.1"/>
    </source>
</evidence>
<sequence>MNKVLKQIIFMGSALNDLRAFPISARREAGFQLDRVQVGNEPDDWKPMTTVGQGVQEIRIRDAHGAFRVIYIAKFSTAVYVLHCFQKKTQKTSKHDLDLAAKRMNELMTESNQAFSSVWDALEDSPAEAENMRIRTSLMTAIRDFIEVRQLSQADAAQLFNVTQPRISELQRGKIDLFSVDRLINMLAQGGMHVEVSVKTAA</sequence>
<protein>
    <recommendedName>
        <fullName evidence="1">HigA2-like helix-turn-helix domain-containing protein</fullName>
    </recommendedName>
</protein>
<dbReference type="AlphaFoldDB" id="A0A3M6A969"/>
<dbReference type="Pfam" id="PF13744">
    <property type="entry name" value="HTH_37"/>
    <property type="match status" value="1"/>
</dbReference>
<dbReference type="CDD" id="cd00093">
    <property type="entry name" value="HTH_XRE"/>
    <property type="match status" value="1"/>
</dbReference>
<organism evidence="3 4">
    <name type="scientific">Pseudomonas savastanoi</name>
    <name type="common">Pseudomonas syringae pv. savastanoi</name>
    <dbReference type="NCBI Taxonomy" id="29438"/>
    <lineage>
        <taxon>Bacteria</taxon>
        <taxon>Pseudomonadati</taxon>
        <taxon>Pseudomonadota</taxon>
        <taxon>Gammaproteobacteria</taxon>
        <taxon>Pseudomonadales</taxon>
        <taxon>Pseudomonadaceae</taxon>
        <taxon>Pseudomonas</taxon>
    </lineage>
</organism>
<dbReference type="InterPro" id="IPR009241">
    <property type="entry name" value="HigB-like"/>
</dbReference>
<dbReference type="SUPFAM" id="SSF47413">
    <property type="entry name" value="lambda repressor-like DNA-binding domains"/>
    <property type="match status" value="1"/>
</dbReference>
<accession>A0A3M6A969</accession>
<dbReference type="RefSeq" id="WP_082333328.1">
    <property type="nucleotide sequence ID" value="NZ_RBUO01000271.1"/>
</dbReference>
<comment type="caution">
    <text evidence="3">The sequence shown here is derived from an EMBL/GenBank/DDBJ whole genome shotgun (WGS) entry which is preliminary data.</text>
</comment>
<dbReference type="InterPro" id="IPR039554">
    <property type="entry name" value="HigA2-like_HTH"/>
</dbReference>
<dbReference type="Gene3D" id="1.10.260.40">
    <property type="entry name" value="lambda repressor-like DNA-binding domains"/>
    <property type="match status" value="1"/>
</dbReference>
<evidence type="ECO:0000313" key="5">
    <source>
        <dbReference type="Proteomes" id="UP000272703"/>
    </source>
</evidence>
<evidence type="ECO:0000259" key="1">
    <source>
        <dbReference type="Pfam" id="PF13744"/>
    </source>
</evidence>
<dbReference type="GO" id="GO:0003677">
    <property type="term" value="F:DNA binding"/>
    <property type="evidence" value="ECO:0007669"/>
    <property type="project" value="InterPro"/>
</dbReference>
<dbReference type="Proteomes" id="UP000272241">
    <property type="component" value="Unassembled WGS sequence"/>
</dbReference>
<feature type="domain" description="HigA2-like helix-turn-helix" evidence="1">
    <location>
        <begin position="122"/>
        <end position="199"/>
    </location>
</feature>
<dbReference type="EMBL" id="RBUN01000454">
    <property type="protein sequence ID" value="RMV12692.1"/>
    <property type="molecule type" value="Genomic_DNA"/>
</dbReference>
<name>A0A3M6A969_PSESS</name>
<dbReference type="InterPro" id="IPR001387">
    <property type="entry name" value="Cro/C1-type_HTH"/>
</dbReference>
<dbReference type="Pfam" id="PF05973">
    <property type="entry name" value="Gp49"/>
    <property type="match status" value="1"/>
</dbReference>
<dbReference type="Proteomes" id="UP000272703">
    <property type="component" value="Unassembled WGS sequence"/>
</dbReference>
<reference evidence="4 5" key="1">
    <citation type="submission" date="2018-08" db="EMBL/GenBank/DDBJ databases">
        <title>Recombination of ecologically and evolutionarily significant loci maintains genetic cohesion in the Pseudomonas syringae species complex.</title>
        <authorList>
            <person name="Dillon M."/>
            <person name="Thakur S."/>
            <person name="Almeida R.N.D."/>
            <person name="Weir B.S."/>
            <person name="Guttman D.S."/>
        </authorList>
    </citation>
    <scope>NUCLEOTIDE SEQUENCE [LARGE SCALE GENOMIC DNA]</scope>
    <source>
        <strain evidence="3 4">ICMP 11895</strain>
        <strain evidence="2 5">ICMP 11897</strain>
    </source>
</reference>
<dbReference type="EMBL" id="RBUO01000271">
    <property type="protein sequence ID" value="RMV15815.1"/>
    <property type="molecule type" value="Genomic_DNA"/>
</dbReference>
<evidence type="ECO:0000313" key="2">
    <source>
        <dbReference type="EMBL" id="RMV12692.1"/>
    </source>
</evidence>
<dbReference type="InterPro" id="IPR010982">
    <property type="entry name" value="Lambda_DNA-bd_dom_sf"/>
</dbReference>
<evidence type="ECO:0000313" key="4">
    <source>
        <dbReference type="Proteomes" id="UP000272241"/>
    </source>
</evidence>
<gene>
    <name evidence="3" type="ORF">ALP15_200107</name>
    <name evidence="2" type="ORF">ALP16_200094</name>
</gene>
<proteinExistence type="predicted"/>